<dbReference type="RefSeq" id="WP_248343709.1">
    <property type="nucleotide sequence ID" value="NZ_AP025592.1"/>
</dbReference>
<proteinExistence type="predicted"/>
<dbReference type="InterPro" id="IPR012349">
    <property type="entry name" value="Split_barrel_FMN-bd"/>
</dbReference>
<reference evidence="2" key="1">
    <citation type="journal article" date="2022" name="Int. J. Syst. Evol. Microbiol.">
        <title>Anaeromyxobacter oryzae sp. nov., Anaeromyxobacter diazotrophicus sp. nov. and Anaeromyxobacter paludicola sp. nov., isolated from paddy soils.</title>
        <authorList>
            <person name="Itoh H."/>
            <person name="Xu Z."/>
            <person name="Mise K."/>
            <person name="Masuda Y."/>
            <person name="Ushijima N."/>
            <person name="Hayakawa C."/>
            <person name="Shiratori Y."/>
            <person name="Senoo K."/>
        </authorList>
    </citation>
    <scope>NUCLEOTIDE SEQUENCE [LARGE SCALE GENOMIC DNA]</scope>
    <source>
        <strain evidence="2">Red630</strain>
    </source>
</reference>
<evidence type="ECO:0000313" key="1">
    <source>
        <dbReference type="EMBL" id="BDG07102.1"/>
    </source>
</evidence>
<dbReference type="EMBL" id="AP025592">
    <property type="protein sequence ID" value="BDG07102.1"/>
    <property type="molecule type" value="Genomic_DNA"/>
</dbReference>
<organism evidence="1 2">
    <name type="scientific">Anaeromyxobacter paludicola</name>
    <dbReference type="NCBI Taxonomy" id="2918171"/>
    <lineage>
        <taxon>Bacteria</taxon>
        <taxon>Pseudomonadati</taxon>
        <taxon>Myxococcota</taxon>
        <taxon>Myxococcia</taxon>
        <taxon>Myxococcales</taxon>
        <taxon>Cystobacterineae</taxon>
        <taxon>Anaeromyxobacteraceae</taxon>
        <taxon>Anaeromyxobacter</taxon>
    </lineage>
</organism>
<evidence type="ECO:0000313" key="2">
    <source>
        <dbReference type="Proteomes" id="UP001162734"/>
    </source>
</evidence>
<accession>A0ABM7X5M0</accession>
<name>A0ABM7X5M0_9BACT</name>
<protein>
    <submittedName>
        <fullName evidence="1">Uncharacterized protein</fullName>
    </submittedName>
</protein>
<dbReference type="Gene3D" id="2.30.110.10">
    <property type="entry name" value="Electron Transport, Fmn-binding Protein, Chain A"/>
    <property type="match status" value="1"/>
</dbReference>
<keyword evidence="2" id="KW-1185">Reference proteome</keyword>
<gene>
    <name evidence="1" type="ORF">AMPC_02150</name>
</gene>
<sequence>MSDLQSVVDFLEEQKRKQVPHFSTVPFDKVLSFMGTTSQPNTYAAVSVHPIVRLEPGASATEMTVELRGALPRPPEPWQCLTVHVTNVSQYQGFQVKTRGNDPGTPASALYEQTPEGHLRVKGSQIFTVHHSPYTMKFFEQIPYDEVQETVGGVRAALVGVGVQANISPRFIYHWELRDGRLQLFHGDGLALKTYMNLKANKRETRTILDLDDYTGLQVRGVVEEFAPHQNPAAFEKISKGFSAGNWGKPSRVFRLDVESVTRIAPAAPL</sequence>
<dbReference type="Proteomes" id="UP001162734">
    <property type="component" value="Chromosome"/>
</dbReference>